<dbReference type="InterPro" id="IPR049796">
    <property type="entry name" value="CdiI_Ct-like"/>
</dbReference>
<gene>
    <name evidence="1" type="ORF">OIU83_19610</name>
</gene>
<keyword evidence="2" id="KW-1185">Reference proteome</keyword>
<name>A0A9X3C6N9_9FLAO</name>
<dbReference type="CDD" id="cd20694">
    <property type="entry name" value="CdiI_Ct-like"/>
    <property type="match status" value="1"/>
</dbReference>
<dbReference type="Proteomes" id="UP001151079">
    <property type="component" value="Unassembled WGS sequence"/>
</dbReference>
<organism evidence="1 2">
    <name type="scientific">Flavobacterium shii</name>
    <dbReference type="NCBI Taxonomy" id="2987687"/>
    <lineage>
        <taxon>Bacteria</taxon>
        <taxon>Pseudomonadati</taxon>
        <taxon>Bacteroidota</taxon>
        <taxon>Flavobacteriia</taxon>
        <taxon>Flavobacteriales</taxon>
        <taxon>Flavobacteriaceae</taxon>
        <taxon>Flavobacterium</taxon>
    </lineage>
</organism>
<dbReference type="RefSeq" id="WP_264207961.1">
    <property type="nucleotide sequence ID" value="NZ_JAOZEW010000024.1"/>
</dbReference>
<sequence length="203" mass="23360">MSTKKTYQEVTKKSRIYVDFDEMIDFDLVLLSQKDTKLNSADIEVELSEGMGIDIYMDDEQANGFKDNLIASGIVERNRSGLFEISKWCCRIDENGIQHESEEIEKNLKSKDSTVVINTLLEITFHNQNWEWVQDLCIELLENKNPDIKGLAVTCIGHIARIHRVIDKENVLKAFESRKDDDTICGRIKDAIDDINVFVTDKK</sequence>
<proteinExistence type="predicted"/>
<evidence type="ECO:0000313" key="2">
    <source>
        <dbReference type="Proteomes" id="UP001151079"/>
    </source>
</evidence>
<reference evidence="1" key="1">
    <citation type="submission" date="2022-10" db="EMBL/GenBank/DDBJ databases">
        <title>Two novel species of Flavobacterium.</title>
        <authorList>
            <person name="Liu Q."/>
            <person name="Xin Y.-H."/>
        </authorList>
    </citation>
    <scope>NUCLEOTIDE SEQUENCE</scope>
    <source>
        <strain evidence="1">LS1R49</strain>
    </source>
</reference>
<dbReference type="EMBL" id="JAOZEW010000024">
    <property type="protein sequence ID" value="MCV9929877.1"/>
    <property type="molecule type" value="Genomic_DNA"/>
</dbReference>
<protein>
    <submittedName>
        <fullName evidence="1">Uncharacterized protein</fullName>
    </submittedName>
</protein>
<accession>A0A9X3C6N9</accession>
<comment type="caution">
    <text evidence="1">The sequence shown here is derived from an EMBL/GenBank/DDBJ whole genome shotgun (WGS) entry which is preliminary data.</text>
</comment>
<evidence type="ECO:0000313" key="1">
    <source>
        <dbReference type="EMBL" id="MCV9929877.1"/>
    </source>
</evidence>
<dbReference type="AlphaFoldDB" id="A0A9X3C6N9"/>